<evidence type="ECO:0000256" key="1">
    <source>
        <dbReference type="SAM" id="MobiDB-lite"/>
    </source>
</evidence>
<sequence>MTYRITDVSLPGGWKQRQDRAREKARLWQERMNDPDVRERDRQIAEQREAAREAREREIAERNDRASCPCCRAGSFNRADLRKMTRLMIREMGFDAVSAILNDDPADLVKVPVAGDPVRAALVQAFEDHDESESLDPARDPVPGGQEPARRGRGRPPKTSTII</sequence>
<name>A0A4Z0NEE5_9HYPH</name>
<evidence type="ECO:0000313" key="3">
    <source>
        <dbReference type="Proteomes" id="UP000297535"/>
    </source>
</evidence>
<gene>
    <name evidence="2" type="ORF">EU555_35390</name>
</gene>
<feature type="region of interest" description="Disordered" evidence="1">
    <location>
        <begin position="127"/>
        <end position="163"/>
    </location>
</feature>
<dbReference type="Proteomes" id="UP000297535">
    <property type="component" value="Unassembled WGS sequence"/>
</dbReference>
<protein>
    <submittedName>
        <fullName evidence="2">Uncharacterized protein</fullName>
    </submittedName>
</protein>
<evidence type="ECO:0000313" key="2">
    <source>
        <dbReference type="EMBL" id="TGD91912.1"/>
    </source>
</evidence>
<keyword evidence="3" id="KW-1185">Reference proteome</keyword>
<organism evidence="2 3">
    <name type="scientific">Methylobacterium nonmethylotrophicum</name>
    <dbReference type="NCBI Taxonomy" id="1141884"/>
    <lineage>
        <taxon>Bacteria</taxon>
        <taxon>Pseudomonadati</taxon>
        <taxon>Pseudomonadota</taxon>
        <taxon>Alphaproteobacteria</taxon>
        <taxon>Hyphomicrobiales</taxon>
        <taxon>Methylobacteriaceae</taxon>
        <taxon>Methylobacterium</taxon>
    </lineage>
</organism>
<dbReference type="EMBL" id="SRLB01000069">
    <property type="protein sequence ID" value="TGD91912.1"/>
    <property type="molecule type" value="Genomic_DNA"/>
</dbReference>
<proteinExistence type="predicted"/>
<dbReference type="AlphaFoldDB" id="A0A4Z0NEE5"/>
<accession>A0A4Z0NEE5</accession>
<feature type="region of interest" description="Disordered" evidence="1">
    <location>
        <begin position="38"/>
        <end position="64"/>
    </location>
</feature>
<dbReference type="RefSeq" id="WP_135420008.1">
    <property type="nucleotide sequence ID" value="NZ_SRLB01000069.1"/>
</dbReference>
<comment type="caution">
    <text evidence="2">The sequence shown here is derived from an EMBL/GenBank/DDBJ whole genome shotgun (WGS) entry which is preliminary data.</text>
</comment>
<reference evidence="2 3" key="1">
    <citation type="submission" date="2019-04" db="EMBL/GenBank/DDBJ databases">
        <authorList>
            <person name="Feng G."/>
            <person name="Zhu H."/>
        </authorList>
    </citation>
    <scope>NUCLEOTIDE SEQUENCE [LARGE SCALE GENOMIC DNA]</scope>
    <source>
        <strain evidence="2 3">6HR-1</strain>
    </source>
</reference>